<protein>
    <recommendedName>
        <fullName evidence="2">Nucleoplasmin-like domain-containing protein</fullName>
    </recommendedName>
</protein>
<evidence type="ECO:0000259" key="2">
    <source>
        <dbReference type="Pfam" id="PF17800"/>
    </source>
</evidence>
<gene>
    <name evidence="3" type="ORF">EDD18DRAFT_1104576</name>
</gene>
<dbReference type="InterPro" id="IPR041232">
    <property type="entry name" value="NPL"/>
</dbReference>
<keyword evidence="4" id="KW-1185">Reference proteome</keyword>
<evidence type="ECO:0000313" key="3">
    <source>
        <dbReference type="EMBL" id="KAK0497119.1"/>
    </source>
</evidence>
<feature type="domain" description="Nucleoplasmin-like" evidence="2">
    <location>
        <begin position="18"/>
        <end position="109"/>
    </location>
</feature>
<evidence type="ECO:0000256" key="1">
    <source>
        <dbReference type="SAM" id="MobiDB-lite"/>
    </source>
</evidence>
<accession>A0AA39Q8H1</accession>
<evidence type="ECO:0000313" key="4">
    <source>
        <dbReference type="Proteomes" id="UP001175228"/>
    </source>
</evidence>
<dbReference type="Pfam" id="PF17800">
    <property type="entry name" value="NPL"/>
    <property type="match status" value="1"/>
</dbReference>
<feature type="region of interest" description="Disordered" evidence="1">
    <location>
        <begin position="123"/>
        <end position="199"/>
    </location>
</feature>
<comment type="caution">
    <text evidence="3">The sequence shown here is derived from an EMBL/GenBank/DDBJ whole genome shotgun (WGS) entry which is preliminary data.</text>
</comment>
<proteinExistence type="predicted"/>
<dbReference type="Proteomes" id="UP001175228">
    <property type="component" value="Unassembled WGS sequence"/>
</dbReference>
<name>A0AA39Q8H1_9AGAR</name>
<sequence length="351" mass="39279">MSTPLLLVNFGSWERSEEIPPMSSLSLEVGKDSKVISNAALASWDHEERSTLSIYFKKRGDEQGGNTAILCSLVPNGRDLTPLAVHLSSRGLFDLENKGQNTIVIYGHYAVFDNTDSVCHYERKHGSDQHHDTKTPREVSSDNESEEVNQTPLKPFEVKKKAKPTPRPVHIEKRPVAGPSRYRRNEDSDGEGGGQKAVGNGRRRFRSGWYIILFHGWCVRKHLNGLEANTVTLRSLLWSKLVQDVITKSWKDFVPVSRDIYASPEYTFENAIYGENSSEFVERCMLGIDSRYFHGLSNITGGDTMHAKKIWGTNKQNHKSDVIETGQESGDTITVGDALAEAKIFNVCPGI</sequence>
<organism evidence="3 4">
    <name type="scientific">Armillaria luteobubalina</name>
    <dbReference type="NCBI Taxonomy" id="153913"/>
    <lineage>
        <taxon>Eukaryota</taxon>
        <taxon>Fungi</taxon>
        <taxon>Dikarya</taxon>
        <taxon>Basidiomycota</taxon>
        <taxon>Agaricomycotina</taxon>
        <taxon>Agaricomycetes</taxon>
        <taxon>Agaricomycetidae</taxon>
        <taxon>Agaricales</taxon>
        <taxon>Marasmiineae</taxon>
        <taxon>Physalacriaceae</taxon>
        <taxon>Armillaria</taxon>
    </lineage>
</organism>
<dbReference type="EMBL" id="JAUEPU010000013">
    <property type="protein sequence ID" value="KAK0497119.1"/>
    <property type="molecule type" value="Genomic_DNA"/>
</dbReference>
<dbReference type="AlphaFoldDB" id="A0AA39Q8H1"/>
<reference evidence="3" key="1">
    <citation type="submission" date="2023-06" db="EMBL/GenBank/DDBJ databases">
        <authorList>
            <consortium name="Lawrence Berkeley National Laboratory"/>
            <person name="Ahrendt S."/>
            <person name="Sahu N."/>
            <person name="Indic B."/>
            <person name="Wong-Bajracharya J."/>
            <person name="Merenyi Z."/>
            <person name="Ke H.-M."/>
            <person name="Monk M."/>
            <person name="Kocsube S."/>
            <person name="Drula E."/>
            <person name="Lipzen A."/>
            <person name="Balint B."/>
            <person name="Henrissat B."/>
            <person name="Andreopoulos B."/>
            <person name="Martin F.M."/>
            <person name="Harder C.B."/>
            <person name="Rigling D."/>
            <person name="Ford K.L."/>
            <person name="Foster G.D."/>
            <person name="Pangilinan J."/>
            <person name="Papanicolaou A."/>
            <person name="Barry K."/>
            <person name="LaButti K."/>
            <person name="Viragh M."/>
            <person name="Koriabine M."/>
            <person name="Yan M."/>
            <person name="Riley R."/>
            <person name="Champramary S."/>
            <person name="Plett K.L."/>
            <person name="Tsai I.J."/>
            <person name="Slot J."/>
            <person name="Sipos G."/>
            <person name="Plett J."/>
            <person name="Nagy L.G."/>
            <person name="Grigoriev I.V."/>
        </authorList>
    </citation>
    <scope>NUCLEOTIDE SEQUENCE</scope>
    <source>
        <strain evidence="3">HWK02</strain>
    </source>
</reference>
<feature type="compositionally biased region" description="Basic and acidic residues" evidence="1">
    <location>
        <begin position="123"/>
        <end position="140"/>
    </location>
</feature>